<proteinExistence type="predicted"/>
<feature type="compositionally biased region" description="Basic and acidic residues" evidence="1">
    <location>
        <begin position="141"/>
        <end position="156"/>
    </location>
</feature>
<gene>
    <name evidence="2" type="ORF">WISP_40594</name>
</gene>
<accession>A0ABQ9DHS9</accession>
<keyword evidence="3" id="KW-1185">Reference proteome</keyword>
<protein>
    <submittedName>
        <fullName evidence="2">Uncharacterized protein</fullName>
    </submittedName>
</protein>
<name>A0ABQ9DHS9_9PASS</name>
<organism evidence="2 3">
    <name type="scientific">Willisornis vidua</name>
    <name type="common">Xingu scale-backed antbird</name>
    <dbReference type="NCBI Taxonomy" id="1566151"/>
    <lineage>
        <taxon>Eukaryota</taxon>
        <taxon>Metazoa</taxon>
        <taxon>Chordata</taxon>
        <taxon>Craniata</taxon>
        <taxon>Vertebrata</taxon>
        <taxon>Euteleostomi</taxon>
        <taxon>Archelosauria</taxon>
        <taxon>Archosauria</taxon>
        <taxon>Dinosauria</taxon>
        <taxon>Saurischia</taxon>
        <taxon>Theropoda</taxon>
        <taxon>Coelurosauria</taxon>
        <taxon>Aves</taxon>
        <taxon>Neognathae</taxon>
        <taxon>Neoaves</taxon>
        <taxon>Telluraves</taxon>
        <taxon>Australaves</taxon>
        <taxon>Passeriformes</taxon>
        <taxon>Thamnophilidae</taxon>
        <taxon>Willisornis</taxon>
    </lineage>
</organism>
<evidence type="ECO:0000313" key="3">
    <source>
        <dbReference type="Proteomes" id="UP001145742"/>
    </source>
</evidence>
<comment type="caution">
    <text evidence="2">The sequence shown here is derived from an EMBL/GenBank/DDBJ whole genome shotgun (WGS) entry which is preliminary data.</text>
</comment>
<sequence length="202" mass="22977">MSCLLAHRGTEMVAYPAFKWKDIELLEHVQRRARKLMKGLEHKSYVELLRKLGLFSLEKRSLKGDLNTLYNYQKGGCSQNLEVYLVAGFFANLTVIDYGKKVASEDASAKLQGTADETSMTPESDELPDEESCKFSSHTTHVTEDKGRDWENGEPHAVGEDQILDHLRHLKAHKSMGPDKMHLHVLRVEELAKILSIIFKKL</sequence>
<evidence type="ECO:0000313" key="2">
    <source>
        <dbReference type="EMBL" id="KAJ7421900.1"/>
    </source>
</evidence>
<reference evidence="2" key="1">
    <citation type="submission" date="2019-10" db="EMBL/GenBank/DDBJ databases">
        <authorList>
            <person name="Soares A.E.R."/>
            <person name="Aleixo A."/>
            <person name="Schneider P."/>
            <person name="Miyaki C.Y."/>
            <person name="Schneider M.P."/>
            <person name="Mello C."/>
            <person name="Vasconcelos A.T.R."/>
        </authorList>
    </citation>
    <scope>NUCLEOTIDE SEQUENCE</scope>
    <source>
        <tissue evidence="2">Muscle</tissue>
    </source>
</reference>
<evidence type="ECO:0000256" key="1">
    <source>
        <dbReference type="SAM" id="MobiDB-lite"/>
    </source>
</evidence>
<dbReference type="EMBL" id="WHWB01033106">
    <property type="protein sequence ID" value="KAJ7421900.1"/>
    <property type="molecule type" value="Genomic_DNA"/>
</dbReference>
<feature type="region of interest" description="Disordered" evidence="1">
    <location>
        <begin position="109"/>
        <end position="156"/>
    </location>
</feature>
<dbReference type="Proteomes" id="UP001145742">
    <property type="component" value="Unassembled WGS sequence"/>
</dbReference>